<keyword evidence="3" id="KW-1185">Reference proteome</keyword>
<keyword evidence="1" id="KW-0732">Signal</keyword>
<proteinExistence type="predicted"/>
<gene>
    <name evidence="2" type="ORF">SAMN04488023_10659</name>
</gene>
<dbReference type="STRING" id="390241.SAMN04488023_10659"/>
<sequence length="148" mass="17031">MRFDFKRCLLFCLTVWSMNLAAQVNVHKELRTPNWNLIALRYEKQVKPLVFKSIFPAELRAINNTVIELPGFIIPTKVGNTFSTFMLSIVPIESCPFCGTGDIPSMVEVKMLKTIKWTDKVVRIRGKFLINDSGDNRSEFYLLNAEQL</sequence>
<accession>A0A1H9MN59</accession>
<evidence type="ECO:0000313" key="2">
    <source>
        <dbReference type="EMBL" id="SER25132.1"/>
    </source>
</evidence>
<reference evidence="2 3" key="1">
    <citation type="submission" date="2016-10" db="EMBL/GenBank/DDBJ databases">
        <authorList>
            <person name="de Groot N.N."/>
        </authorList>
    </citation>
    <scope>NUCLEOTIDE SEQUENCE [LARGE SCALE GENOMIC DNA]</scope>
    <source>
        <strain evidence="2 3">DSM 18610</strain>
    </source>
</reference>
<dbReference type="Proteomes" id="UP000199572">
    <property type="component" value="Unassembled WGS sequence"/>
</dbReference>
<dbReference type="Gene3D" id="2.40.50.870">
    <property type="entry name" value="Protein of unknown function (DUF3299)"/>
    <property type="match status" value="1"/>
</dbReference>
<evidence type="ECO:0000313" key="3">
    <source>
        <dbReference type="Proteomes" id="UP000199572"/>
    </source>
</evidence>
<feature type="chain" id="PRO_5011669282" description="DUF3299 domain-containing protein" evidence="1">
    <location>
        <begin position="22"/>
        <end position="148"/>
    </location>
</feature>
<evidence type="ECO:0000256" key="1">
    <source>
        <dbReference type="SAM" id="SignalP"/>
    </source>
</evidence>
<organism evidence="2 3">
    <name type="scientific">Pedobacter rhizosphaerae</name>
    <dbReference type="NCBI Taxonomy" id="390241"/>
    <lineage>
        <taxon>Bacteria</taxon>
        <taxon>Pseudomonadati</taxon>
        <taxon>Bacteroidota</taxon>
        <taxon>Sphingobacteriia</taxon>
        <taxon>Sphingobacteriales</taxon>
        <taxon>Sphingobacteriaceae</taxon>
        <taxon>Pedobacter</taxon>
    </lineage>
</organism>
<feature type="signal peptide" evidence="1">
    <location>
        <begin position="1"/>
        <end position="21"/>
    </location>
</feature>
<dbReference type="EMBL" id="FOGG01000006">
    <property type="protein sequence ID" value="SER25132.1"/>
    <property type="molecule type" value="Genomic_DNA"/>
</dbReference>
<protein>
    <recommendedName>
        <fullName evidence="4">DUF3299 domain-containing protein</fullName>
    </recommendedName>
</protein>
<name>A0A1H9MN59_9SPHI</name>
<evidence type="ECO:0008006" key="4">
    <source>
        <dbReference type="Google" id="ProtNLM"/>
    </source>
</evidence>
<dbReference type="AlphaFoldDB" id="A0A1H9MN59"/>